<dbReference type="Proteomes" id="UP000785679">
    <property type="component" value="Unassembled WGS sequence"/>
</dbReference>
<sequence length="1384" mass="159079">MLEKSESPRHLKERQQDKLIRELRKTVFKGLPPKLVSTLQSSPINSTYRYVVSHGEFDDTQQETLMETSSEQDYATTSRQLLESLSLEGQQGNPFRRSIFKKEQLPELKKVKQEQLRQLERSMKKDWAEVLKEELKKGGSSTQAASTERKINFSRFLKSPLAQSNAKLHLNPSSILSKYGTTDVDSSSYNNARFVSNTSLQQVSLQPIMEGRVSQLSIEESGNGSALKNYPTAIKSDIYDDLQMDQIGKIIKKKLQTQRAVPAPQLRHSVDFTKNHSMTKKLLDRGLSSNRESFAGSVRQMLGLEGSKIFPALNTNSPVIARTSLGKPLKQLHLKGFQAPAELLQISTLSRPEYLTQKKKPSPKALSPKALQSPKLALDLDALDQDIREPLQRDEDFTLSLEVQTKQFESKIDNIVENDTYLAGFRNVEVKRNKNPNSLNMYAKDFEMKMARIEDSLEEHMQSVGEQILMADENKVEEYEKSKRYHPLEGIGIGSKVPKTYKRQKTLRMGGGRVSPYSEIKEINLDILQKEKRLPKILKPIKPYLDPHLQVKQDLFLTSLARKDFITKEPSFTEDLSSINDQNFQFSSIRSQQGEQGDLTNLKHTFLANLQQMQQKRASAMDGEYLKRDDLGVMVEEMVEQEIKDAHQEVKEEVVDEEPVSPTRRGKEASGEVAKQPRDPTEALEYHRKHMHQTFTRVATNIKDHLQFAQLSKNGNLPELIDRLQDDPKFKYFKHSHQQNVTILPILQKIRNKQLTLHGYLLSHGVAKALGACFKKGDTILNRIVLDNNGMGDRDFSGVLEGLGRLHEVKSIIYNHNEFGMNSAIAMCPLIKAKMMPYHLEEIRLNNCKMGVKALSTILDCLLEKNFIKKLGLVNAQLNQDTCMAKLCELVNGSRYLFELDISWNGLRNQQVMMLMEALGENRLLQYVNLSWNNLVESSTEESSELQALMSEVQDKKGKKELTQYENQAYILAKMTRFIKYNKSLLHMDLSHTGLGEQALKIIGASLKRGRSILALHLSGNPGINEELKTYLMQRVRCIKPKSAVIEKQETFDKIVRQSLEGHEPVINFVKDGVELTHILKQKHQMQQIVTGKGPYDRNQDLANESQVLIFQRWVGHREEMPGSGQWQMLTERQERCWVCEKEIYSLIFWSKSIGFSQSIDIDYDERDRIIEQLELINHDNPLYEKSGPPRTPQTSPSLATSSTPLLCASFTSWRYKPMYTLDAFLRLLDKTDSKAFIKQMRERGRVRSDVKNEEDLNQYEREKYVRYVKNYHTKQRKNWRQALVKGLKYNKRPFMVNAQYVASGQSHSIVPKFDYSSDDDDYIDDEVTLIESSRHEDIFVLPTSYQPLSEKRTSQCRQRHLNSKLWRGSLRRRTRCLESGGKT</sequence>
<reference evidence="2" key="1">
    <citation type="submission" date="2019-06" db="EMBL/GenBank/DDBJ databases">
        <authorList>
            <person name="Zheng W."/>
        </authorList>
    </citation>
    <scope>NUCLEOTIDE SEQUENCE</scope>
    <source>
        <strain evidence="2">QDHG01</strain>
    </source>
</reference>
<dbReference type="SUPFAM" id="SSF52047">
    <property type="entry name" value="RNI-like"/>
    <property type="match status" value="1"/>
</dbReference>
<dbReference type="SMART" id="SM00368">
    <property type="entry name" value="LRR_RI"/>
    <property type="match status" value="3"/>
</dbReference>
<dbReference type="InterPro" id="IPR032675">
    <property type="entry name" value="LRR_dom_sf"/>
</dbReference>
<evidence type="ECO:0000256" key="1">
    <source>
        <dbReference type="SAM" id="MobiDB-lite"/>
    </source>
</evidence>
<dbReference type="InterPro" id="IPR052394">
    <property type="entry name" value="LRR-containing"/>
</dbReference>
<dbReference type="Gene3D" id="3.80.10.10">
    <property type="entry name" value="Ribonuclease Inhibitor"/>
    <property type="match status" value="2"/>
</dbReference>
<organism evidence="2 3">
    <name type="scientific">Halteria grandinella</name>
    <dbReference type="NCBI Taxonomy" id="5974"/>
    <lineage>
        <taxon>Eukaryota</taxon>
        <taxon>Sar</taxon>
        <taxon>Alveolata</taxon>
        <taxon>Ciliophora</taxon>
        <taxon>Intramacronucleata</taxon>
        <taxon>Spirotrichea</taxon>
        <taxon>Stichotrichia</taxon>
        <taxon>Sporadotrichida</taxon>
        <taxon>Halteriidae</taxon>
        <taxon>Halteria</taxon>
    </lineage>
</organism>
<feature type="region of interest" description="Disordered" evidence="1">
    <location>
        <begin position="648"/>
        <end position="679"/>
    </location>
</feature>
<accession>A0A8J8P638</accession>
<dbReference type="EMBL" id="RRYP01000300">
    <property type="protein sequence ID" value="TNV87643.1"/>
    <property type="molecule type" value="Genomic_DNA"/>
</dbReference>
<dbReference type="PANTHER" id="PTHR24114:SF2">
    <property type="entry name" value="F-BOX DOMAIN-CONTAINING PROTEIN-RELATED"/>
    <property type="match status" value="1"/>
</dbReference>
<feature type="region of interest" description="Disordered" evidence="1">
    <location>
        <begin position="1182"/>
        <end position="1201"/>
    </location>
</feature>
<name>A0A8J8P638_HALGN</name>
<keyword evidence="3" id="KW-1185">Reference proteome</keyword>
<evidence type="ECO:0000313" key="3">
    <source>
        <dbReference type="Proteomes" id="UP000785679"/>
    </source>
</evidence>
<gene>
    <name evidence="2" type="ORF">FGO68_gene8917</name>
</gene>
<dbReference type="PANTHER" id="PTHR24114">
    <property type="entry name" value="LEUCINE RICH REPEAT FAMILY PROTEIN"/>
    <property type="match status" value="1"/>
</dbReference>
<dbReference type="OrthoDB" id="8436363at2759"/>
<feature type="compositionally biased region" description="Basic and acidic residues" evidence="1">
    <location>
        <begin position="665"/>
        <end position="679"/>
    </location>
</feature>
<protein>
    <submittedName>
        <fullName evidence="2">Uncharacterized protein</fullName>
    </submittedName>
</protein>
<comment type="caution">
    <text evidence="2">The sequence shown here is derived from an EMBL/GenBank/DDBJ whole genome shotgun (WGS) entry which is preliminary data.</text>
</comment>
<proteinExistence type="predicted"/>
<evidence type="ECO:0000313" key="2">
    <source>
        <dbReference type="EMBL" id="TNV87643.1"/>
    </source>
</evidence>